<organism evidence="1 2">
    <name type="scientific">Antarcticirhabdus aurantiaca</name>
    <dbReference type="NCBI Taxonomy" id="2606717"/>
    <lineage>
        <taxon>Bacteria</taxon>
        <taxon>Pseudomonadati</taxon>
        <taxon>Pseudomonadota</taxon>
        <taxon>Alphaproteobacteria</taxon>
        <taxon>Hyphomicrobiales</taxon>
        <taxon>Aurantimonadaceae</taxon>
        <taxon>Antarcticirhabdus</taxon>
    </lineage>
</organism>
<protein>
    <submittedName>
        <fullName evidence="1">Uncharacterized protein</fullName>
    </submittedName>
</protein>
<evidence type="ECO:0000313" key="2">
    <source>
        <dbReference type="Proteomes" id="UP001163223"/>
    </source>
</evidence>
<gene>
    <name evidence="1" type="ORF">OXU80_02740</name>
</gene>
<sequence>MFVVPMLIFWGLALWGLFSRKPVLIYLFFATMPFGSLAALPPPMTAGLTFTPTPIVALLIAARSLANLRGVNFVIATALMPSRGLLLFLFWLIAVFTTLFMPRVFLGQVDIIPVRGTLNASYPLYPTPQNISQLAYLTISIMTVVAFGRVLQNEAMRRHALLGLCLGAAIAVFTGFLDFASQYAPIAPLLEPFRTATYALLTEVEVLGAKRVIGLMPEASSFGNLCLGFLTLMVFLRHWMSGDVVDRRIFLSLLGLLVLFCWLSTSSSTYVGLVLLAGLAGAEWLWRAYGSNIRRARTRGLKLEFWLAFGGVSAVLFILLMIPSLFDPITAMFDRMVLQKTGSQSFEERNMWTAVSLQAMIDTYGIGVGVGSTRPSNAFVAVLSSVGILGTLFYYGFVVQLLARNAHPDDKEGAVVVSAVRWAFLPIFIVGFLIGTSADFGLFVAFQYGCLIAVGTRAETLRRARRREVADPSSEPRFSAMPLGNVADTRG</sequence>
<keyword evidence="2" id="KW-1185">Reference proteome</keyword>
<dbReference type="EMBL" id="CP113520">
    <property type="protein sequence ID" value="WAJ29178.1"/>
    <property type="molecule type" value="Genomic_DNA"/>
</dbReference>
<name>A0ACD4NR00_9HYPH</name>
<reference evidence="1" key="1">
    <citation type="submission" date="2022-11" db="EMBL/GenBank/DDBJ databases">
        <title>beta-Carotene-producing bacterium, Jeongeuplla avenae sp. nov., alleviates the salt stress of Arabidopsis seedlings.</title>
        <authorList>
            <person name="Jiang L."/>
            <person name="Lee J."/>
        </authorList>
    </citation>
    <scope>NUCLEOTIDE SEQUENCE</scope>
    <source>
        <strain evidence="1">DY_R2A_6</strain>
    </source>
</reference>
<dbReference type="Proteomes" id="UP001163223">
    <property type="component" value="Chromosome"/>
</dbReference>
<accession>A0ACD4NR00</accession>
<proteinExistence type="predicted"/>
<evidence type="ECO:0000313" key="1">
    <source>
        <dbReference type="EMBL" id="WAJ29178.1"/>
    </source>
</evidence>